<organism evidence="1 2">
    <name type="scientific">Methanonatronarchaeum thermophilum</name>
    <dbReference type="NCBI Taxonomy" id="1927129"/>
    <lineage>
        <taxon>Archaea</taxon>
        <taxon>Methanobacteriati</taxon>
        <taxon>Methanobacteriota</taxon>
        <taxon>Methanonatronarchaeia</taxon>
        <taxon>Methanonatronarchaeales</taxon>
        <taxon>Methanonatronarchaeaceae</taxon>
        <taxon>Methanonatronarchaeum</taxon>
    </lineage>
</organism>
<name>A0A1Y3G9D5_9EURY</name>
<proteinExistence type="predicted"/>
<comment type="caution">
    <text evidence="1">The sequence shown here is derived from an EMBL/GenBank/DDBJ whole genome shotgun (WGS) entry which is preliminary data.</text>
</comment>
<reference evidence="1 2" key="1">
    <citation type="submission" date="2016-12" db="EMBL/GenBank/DDBJ databases">
        <title>Discovery of methanogenic haloarchaea.</title>
        <authorList>
            <person name="Sorokin D.Y."/>
            <person name="Makarova K.S."/>
            <person name="Abbas B."/>
            <person name="Ferrer M."/>
            <person name="Golyshin P.N."/>
        </authorList>
    </citation>
    <scope>NUCLEOTIDE SEQUENCE [LARGE SCALE GENOMIC DNA]</scope>
    <source>
        <strain evidence="1">AMET1</strain>
    </source>
</reference>
<dbReference type="AlphaFoldDB" id="A0A1Y3G9D5"/>
<gene>
    <name evidence="1" type="ORF">AMET1_1545</name>
</gene>
<accession>A0A1Y3G9D5</accession>
<sequence length="64" mass="7437">MKCSECEGRMKVIRKQLPNSIPSIATPFIGFKEKRVSKEIMEKYNRITLYICIECGEIKGKLKK</sequence>
<protein>
    <submittedName>
        <fullName evidence="1">Zn finger protein C2C2 type</fullName>
    </submittedName>
</protein>
<dbReference type="Proteomes" id="UP000195137">
    <property type="component" value="Unassembled WGS sequence"/>
</dbReference>
<keyword evidence="2" id="KW-1185">Reference proteome</keyword>
<dbReference type="EMBL" id="MRZU01000006">
    <property type="protein sequence ID" value="OUJ18052.1"/>
    <property type="molecule type" value="Genomic_DNA"/>
</dbReference>
<evidence type="ECO:0000313" key="2">
    <source>
        <dbReference type="Proteomes" id="UP000195137"/>
    </source>
</evidence>
<dbReference type="RefSeq" id="WP_086637907.1">
    <property type="nucleotide sequence ID" value="NZ_MRZU01000006.1"/>
</dbReference>
<evidence type="ECO:0000313" key="1">
    <source>
        <dbReference type="EMBL" id="OUJ18052.1"/>
    </source>
</evidence>